<feature type="transmembrane region" description="Helical" evidence="7">
    <location>
        <begin position="32"/>
        <end position="50"/>
    </location>
</feature>
<keyword evidence="3 7" id="KW-0812">Transmembrane</keyword>
<feature type="region of interest" description="Disordered" evidence="6">
    <location>
        <begin position="82"/>
        <end position="101"/>
    </location>
</feature>
<accession>A0A3B0YE15</accession>
<comment type="subcellular location">
    <subcellularLocation>
        <location evidence="1">Cell membrane</location>
        <topology evidence="1">Multi-pass membrane protein</topology>
    </subcellularLocation>
</comment>
<keyword evidence="2" id="KW-1003">Cell membrane</keyword>
<evidence type="ECO:0000313" key="9">
    <source>
        <dbReference type="EMBL" id="VAW72409.1"/>
    </source>
</evidence>
<organism evidence="9">
    <name type="scientific">hydrothermal vent metagenome</name>
    <dbReference type="NCBI Taxonomy" id="652676"/>
    <lineage>
        <taxon>unclassified sequences</taxon>
        <taxon>metagenomes</taxon>
        <taxon>ecological metagenomes</taxon>
    </lineage>
</organism>
<evidence type="ECO:0000256" key="5">
    <source>
        <dbReference type="ARBA" id="ARBA00023136"/>
    </source>
</evidence>
<gene>
    <name evidence="9" type="ORF">MNBD_GAMMA14-1098</name>
</gene>
<proteinExistence type="predicted"/>
<keyword evidence="4 7" id="KW-1133">Transmembrane helix</keyword>
<evidence type="ECO:0000256" key="7">
    <source>
        <dbReference type="SAM" id="Phobius"/>
    </source>
</evidence>
<reference evidence="9" key="1">
    <citation type="submission" date="2018-06" db="EMBL/GenBank/DDBJ databases">
        <authorList>
            <person name="Zhirakovskaya E."/>
        </authorList>
    </citation>
    <scope>NUCLEOTIDE SEQUENCE</scope>
</reference>
<name>A0A3B0YE15_9ZZZZ</name>
<keyword evidence="5 7" id="KW-0472">Membrane</keyword>
<evidence type="ECO:0000259" key="8">
    <source>
        <dbReference type="Pfam" id="PF13244"/>
    </source>
</evidence>
<protein>
    <submittedName>
        <fullName evidence="9">Na(+) H(+) antiporter subunit B</fullName>
    </submittedName>
</protein>
<evidence type="ECO:0000256" key="2">
    <source>
        <dbReference type="ARBA" id="ARBA00022475"/>
    </source>
</evidence>
<feature type="transmembrane region" description="Helical" evidence="7">
    <location>
        <begin position="6"/>
        <end position="25"/>
    </location>
</feature>
<dbReference type="InterPro" id="IPR025383">
    <property type="entry name" value="MrpA_C/MbhD"/>
</dbReference>
<dbReference type="EMBL" id="UOFM01000016">
    <property type="protein sequence ID" value="VAW72409.1"/>
    <property type="molecule type" value="Genomic_DNA"/>
</dbReference>
<evidence type="ECO:0000256" key="6">
    <source>
        <dbReference type="SAM" id="MobiDB-lite"/>
    </source>
</evidence>
<feature type="domain" description="MrpA C-terminal/MbhD" evidence="8">
    <location>
        <begin position="16"/>
        <end position="79"/>
    </location>
</feature>
<dbReference type="AlphaFoldDB" id="A0A3B0YE15"/>
<dbReference type="Pfam" id="PF13244">
    <property type="entry name" value="MbhD"/>
    <property type="match status" value="1"/>
</dbReference>
<sequence length="101" mass="10848">MILLQSTFDVVLGFSLLWLAWRALASPDLFRAIVLFIAFGLLMALAWVRLNAPDIALAEAAIGAGLTGALLLAALAKLESGNETKTRHKNDNESDVHDQGC</sequence>
<dbReference type="GO" id="GO:0005886">
    <property type="term" value="C:plasma membrane"/>
    <property type="evidence" value="ECO:0007669"/>
    <property type="project" value="UniProtKB-SubCell"/>
</dbReference>
<evidence type="ECO:0000256" key="3">
    <source>
        <dbReference type="ARBA" id="ARBA00022692"/>
    </source>
</evidence>
<evidence type="ECO:0000256" key="1">
    <source>
        <dbReference type="ARBA" id="ARBA00004651"/>
    </source>
</evidence>
<evidence type="ECO:0000256" key="4">
    <source>
        <dbReference type="ARBA" id="ARBA00022989"/>
    </source>
</evidence>
<feature type="transmembrane region" description="Helical" evidence="7">
    <location>
        <begin position="56"/>
        <end position="78"/>
    </location>
</feature>